<dbReference type="InterPro" id="IPR036561">
    <property type="entry name" value="MAM33_sf"/>
</dbReference>
<feature type="region of interest" description="Disordered" evidence="1">
    <location>
        <begin position="267"/>
        <end position="318"/>
    </location>
</feature>
<dbReference type="PANTHER" id="PTHR10826:SF1">
    <property type="entry name" value="COMPLEMENT COMPONENT 1 Q SUBCOMPONENT-BINDING PROTEIN, MITOCHONDRIAL"/>
    <property type="match status" value="1"/>
</dbReference>
<accession>A0A4Z0A5X5</accession>
<dbReference type="GO" id="GO:0008270">
    <property type="term" value="F:zinc ion binding"/>
    <property type="evidence" value="ECO:0007669"/>
    <property type="project" value="InterPro"/>
</dbReference>
<dbReference type="OrthoDB" id="278212at2759"/>
<dbReference type="GO" id="GO:0005759">
    <property type="term" value="C:mitochondrial matrix"/>
    <property type="evidence" value="ECO:0007669"/>
    <property type="project" value="InterPro"/>
</dbReference>
<dbReference type="CDD" id="cd00067">
    <property type="entry name" value="GAL4"/>
    <property type="match status" value="1"/>
</dbReference>
<reference evidence="3 4" key="1">
    <citation type="submission" date="2019-02" db="EMBL/GenBank/DDBJ databases">
        <title>Genome sequencing of the rare red list fungi Hericium alpestre (H. flagellum).</title>
        <authorList>
            <person name="Buettner E."/>
            <person name="Kellner H."/>
        </authorList>
    </citation>
    <scope>NUCLEOTIDE SEQUENCE [LARGE SCALE GENOMIC DNA]</scope>
    <source>
        <strain evidence="3 4">DSM 108284</strain>
    </source>
</reference>
<dbReference type="EMBL" id="SFCI01000108">
    <property type="protein sequence ID" value="TFY82446.1"/>
    <property type="molecule type" value="Genomic_DNA"/>
</dbReference>
<feature type="compositionally biased region" description="Acidic residues" evidence="1">
    <location>
        <begin position="438"/>
        <end position="450"/>
    </location>
</feature>
<feature type="compositionally biased region" description="Pro residues" evidence="1">
    <location>
        <begin position="32"/>
        <end position="48"/>
    </location>
</feature>
<evidence type="ECO:0000313" key="4">
    <source>
        <dbReference type="Proteomes" id="UP000298061"/>
    </source>
</evidence>
<feature type="compositionally biased region" description="Polar residues" evidence="1">
    <location>
        <begin position="1"/>
        <end position="17"/>
    </location>
</feature>
<evidence type="ECO:0000256" key="1">
    <source>
        <dbReference type="SAM" id="MobiDB-lite"/>
    </source>
</evidence>
<sequence>MSSDQSKPSSTTEQSQPPAIAAYPTGHYAGSPYPPPTGPYPFYYPPHPEANGGDPNAPNGLPPTAYMMPFPHPGLVYAYPPPPPPPAGYAFPPPTAPAATAKPKRKQVKMACTNCAAACKRCDEARPCERCQKYGIAESCVDGVRKERKKGIKRGPYKRKNKSASTENAPYSGYSPSGEGQWPPPGEQANGGVPNGHPTMPPQFIPAPEGYYPYYYPPPPGYAPPPPHDAHANGSGSPNGQPPPPHHPYYPLHPAYPPIPMYPPGSYVPMPGQAPPGQTQSGESAEGKNGLPGGAGAETGAGEAKKKKRGRANRRNVEQVARDALARVLLTHAPSRARARSAVPATRAFSVSASRFGQTDQALSAQLAQELEYEKGSAQPEDPPFLKEFKDQHAWEIMDVAGNDEVVFNRKFGKENIRLIFSIADIQNPEESAFPESAAEDSEGAEDEEPSYPLRVSFTITKASVLPDDASGALAIDATAQEGTFVLDNISYYRDSKIANELTADADWKRRGLYIGPSFDTLDIALQDEFEKFLQERGINESLALFIPEYAEYKEQKEYTKWLEGVKSFIEA</sequence>
<dbReference type="Pfam" id="PF02330">
    <property type="entry name" value="MAM33"/>
    <property type="match status" value="1"/>
</dbReference>
<feature type="region of interest" description="Disordered" evidence="1">
    <location>
        <begin position="142"/>
        <end position="251"/>
    </location>
</feature>
<evidence type="ECO:0000259" key="2">
    <source>
        <dbReference type="PROSITE" id="PS50048"/>
    </source>
</evidence>
<dbReference type="AlphaFoldDB" id="A0A4Z0A5X5"/>
<dbReference type="GO" id="GO:0000981">
    <property type="term" value="F:DNA-binding transcription factor activity, RNA polymerase II-specific"/>
    <property type="evidence" value="ECO:0007669"/>
    <property type="project" value="InterPro"/>
</dbReference>
<feature type="compositionally biased region" description="Gly residues" evidence="1">
    <location>
        <begin position="290"/>
        <end position="299"/>
    </location>
</feature>
<organism evidence="3 4">
    <name type="scientific">Hericium alpestre</name>
    <dbReference type="NCBI Taxonomy" id="135208"/>
    <lineage>
        <taxon>Eukaryota</taxon>
        <taxon>Fungi</taxon>
        <taxon>Dikarya</taxon>
        <taxon>Basidiomycota</taxon>
        <taxon>Agaricomycotina</taxon>
        <taxon>Agaricomycetes</taxon>
        <taxon>Russulales</taxon>
        <taxon>Hericiaceae</taxon>
        <taxon>Hericium</taxon>
    </lineage>
</organism>
<protein>
    <recommendedName>
        <fullName evidence="2">Zn(2)-C6 fungal-type domain-containing protein</fullName>
    </recommendedName>
</protein>
<proteinExistence type="predicted"/>
<dbReference type="SMART" id="SM00066">
    <property type="entry name" value="GAL4"/>
    <property type="match status" value="1"/>
</dbReference>
<dbReference type="SUPFAM" id="SSF54529">
    <property type="entry name" value="Mitochondrial glycoprotein MAM33-like"/>
    <property type="match status" value="1"/>
</dbReference>
<dbReference type="STRING" id="135208.A0A4Z0A5X5"/>
<dbReference type="Gene3D" id="3.10.280.10">
    <property type="entry name" value="Mitochondrial glycoprotein"/>
    <property type="match status" value="1"/>
</dbReference>
<feature type="region of interest" description="Disordered" evidence="1">
    <location>
        <begin position="1"/>
        <end position="61"/>
    </location>
</feature>
<feature type="compositionally biased region" description="Basic residues" evidence="1">
    <location>
        <begin position="305"/>
        <end position="314"/>
    </location>
</feature>
<feature type="domain" description="Zn(2)-C6 fungal-type" evidence="2">
    <location>
        <begin position="111"/>
        <end position="142"/>
    </location>
</feature>
<feature type="region of interest" description="Disordered" evidence="1">
    <location>
        <begin position="431"/>
        <end position="450"/>
    </location>
</feature>
<name>A0A4Z0A5X5_9AGAM</name>
<dbReference type="GO" id="GO:0042256">
    <property type="term" value="P:cytosolic ribosome assembly"/>
    <property type="evidence" value="ECO:0007669"/>
    <property type="project" value="TreeGrafter"/>
</dbReference>
<gene>
    <name evidence="3" type="ORF">EWM64_g1565</name>
</gene>
<feature type="compositionally biased region" description="Pro residues" evidence="1">
    <location>
        <begin position="215"/>
        <end position="227"/>
    </location>
</feature>
<comment type="caution">
    <text evidence="3">The sequence shown here is derived from an EMBL/GenBank/DDBJ whole genome shotgun (WGS) entry which is preliminary data.</text>
</comment>
<dbReference type="PANTHER" id="PTHR10826">
    <property type="entry name" value="COMPLEMENT COMPONENT 1"/>
    <property type="match status" value="1"/>
</dbReference>
<dbReference type="InterPro" id="IPR003428">
    <property type="entry name" value="MAM33"/>
</dbReference>
<dbReference type="PROSITE" id="PS50048">
    <property type="entry name" value="ZN2_CY6_FUNGAL_2"/>
    <property type="match status" value="1"/>
</dbReference>
<dbReference type="Proteomes" id="UP000298061">
    <property type="component" value="Unassembled WGS sequence"/>
</dbReference>
<feature type="compositionally biased region" description="Basic residues" evidence="1">
    <location>
        <begin position="146"/>
        <end position="162"/>
    </location>
</feature>
<dbReference type="InterPro" id="IPR036864">
    <property type="entry name" value="Zn2-C6_fun-type_DNA-bd_sf"/>
</dbReference>
<dbReference type="InterPro" id="IPR001138">
    <property type="entry name" value="Zn2Cys6_DnaBD"/>
</dbReference>
<evidence type="ECO:0000313" key="3">
    <source>
        <dbReference type="EMBL" id="TFY82446.1"/>
    </source>
</evidence>
<keyword evidence="4" id="KW-1185">Reference proteome</keyword>
<dbReference type="Gene3D" id="4.10.240.10">
    <property type="entry name" value="Zn(2)-C6 fungal-type DNA-binding domain"/>
    <property type="match status" value="1"/>
</dbReference>